<dbReference type="InterPro" id="IPR003680">
    <property type="entry name" value="Flavodoxin_fold"/>
</dbReference>
<dbReference type="PANTHER" id="PTHR46305:SF3">
    <property type="entry name" value="NADPH:QUINONE OXIDOREDUCTASE MDAB"/>
    <property type="match status" value="1"/>
</dbReference>
<sequence>MKWADIVIYQTPIYCYSVPALFKKYFDEVHEYGVFFEGNKAQYGTGGLLHGKKYMFSTTWNAPAEAFEDRTQFFEGRSVEDTLFPLHLVHKYVGMKPIKTFACFNVKKEPSIHRYLDDLEKHLEDYIENA</sequence>
<reference evidence="6" key="2">
    <citation type="submission" date="2020-09" db="EMBL/GenBank/DDBJ databases">
        <authorList>
            <person name="Sun Q."/>
            <person name="Zhou Y."/>
        </authorList>
    </citation>
    <scope>NUCLEOTIDE SEQUENCE</scope>
    <source>
        <strain evidence="6">CGMCC 1.12153</strain>
    </source>
</reference>
<dbReference type="AlphaFoldDB" id="A0A917B4N5"/>
<evidence type="ECO:0000256" key="1">
    <source>
        <dbReference type="ARBA" id="ARBA00001974"/>
    </source>
</evidence>
<keyword evidence="7" id="KW-1185">Reference proteome</keyword>
<dbReference type="Proteomes" id="UP000660110">
    <property type="component" value="Unassembled WGS sequence"/>
</dbReference>
<evidence type="ECO:0000259" key="5">
    <source>
        <dbReference type="Pfam" id="PF02525"/>
    </source>
</evidence>
<dbReference type="InterPro" id="IPR029039">
    <property type="entry name" value="Flavoprotein-like_sf"/>
</dbReference>
<dbReference type="Pfam" id="PF02525">
    <property type="entry name" value="Flavodoxin_2"/>
    <property type="match status" value="1"/>
</dbReference>
<gene>
    <name evidence="6" type="ORF">GCM10010954_22760</name>
</gene>
<evidence type="ECO:0000313" key="7">
    <source>
        <dbReference type="Proteomes" id="UP000660110"/>
    </source>
</evidence>
<evidence type="ECO:0000256" key="4">
    <source>
        <dbReference type="ARBA" id="ARBA00037981"/>
    </source>
</evidence>
<evidence type="ECO:0000313" key="6">
    <source>
        <dbReference type="EMBL" id="GGF23391.1"/>
    </source>
</evidence>
<dbReference type="InterPro" id="IPR052397">
    <property type="entry name" value="NADPH-QR_MdaB"/>
</dbReference>
<dbReference type="Gene3D" id="3.40.50.360">
    <property type="match status" value="1"/>
</dbReference>
<name>A0A917B4N5_HALAA</name>
<keyword evidence="2" id="KW-0285">Flavoprotein</keyword>
<proteinExistence type="inferred from homology"/>
<organism evidence="6 7">
    <name type="scientific">Halobacillus andaensis</name>
    <dbReference type="NCBI Taxonomy" id="1176239"/>
    <lineage>
        <taxon>Bacteria</taxon>
        <taxon>Bacillati</taxon>
        <taxon>Bacillota</taxon>
        <taxon>Bacilli</taxon>
        <taxon>Bacillales</taxon>
        <taxon>Bacillaceae</taxon>
        <taxon>Halobacillus</taxon>
    </lineage>
</organism>
<evidence type="ECO:0000256" key="3">
    <source>
        <dbReference type="ARBA" id="ARBA00022827"/>
    </source>
</evidence>
<dbReference type="EMBL" id="BMEL01000003">
    <property type="protein sequence ID" value="GGF23391.1"/>
    <property type="molecule type" value="Genomic_DNA"/>
</dbReference>
<comment type="cofactor">
    <cofactor evidence="1">
        <name>FAD</name>
        <dbReference type="ChEBI" id="CHEBI:57692"/>
    </cofactor>
</comment>
<accession>A0A917B4N5</accession>
<keyword evidence="3" id="KW-0274">FAD</keyword>
<comment type="similarity">
    <text evidence="4">Belongs to the oxidoreductase MdaB family.</text>
</comment>
<comment type="caution">
    <text evidence="6">The sequence shown here is derived from an EMBL/GenBank/DDBJ whole genome shotgun (WGS) entry which is preliminary data.</text>
</comment>
<feature type="domain" description="Flavodoxin-like fold" evidence="5">
    <location>
        <begin position="1"/>
        <end position="123"/>
    </location>
</feature>
<evidence type="ECO:0000256" key="2">
    <source>
        <dbReference type="ARBA" id="ARBA00022630"/>
    </source>
</evidence>
<dbReference type="SUPFAM" id="SSF52218">
    <property type="entry name" value="Flavoproteins"/>
    <property type="match status" value="1"/>
</dbReference>
<reference evidence="6" key="1">
    <citation type="journal article" date="2014" name="Int. J. Syst. Evol. Microbiol.">
        <title>Complete genome sequence of Corynebacterium casei LMG S-19264T (=DSM 44701T), isolated from a smear-ripened cheese.</title>
        <authorList>
            <consortium name="US DOE Joint Genome Institute (JGI-PGF)"/>
            <person name="Walter F."/>
            <person name="Albersmeier A."/>
            <person name="Kalinowski J."/>
            <person name="Ruckert C."/>
        </authorList>
    </citation>
    <scope>NUCLEOTIDE SEQUENCE</scope>
    <source>
        <strain evidence="6">CGMCC 1.12153</strain>
    </source>
</reference>
<dbReference type="PANTHER" id="PTHR46305">
    <property type="match status" value="1"/>
</dbReference>
<protein>
    <recommendedName>
        <fullName evidence="5">Flavodoxin-like fold domain-containing protein</fullName>
    </recommendedName>
</protein>